<feature type="compositionally biased region" description="Basic and acidic residues" evidence="2">
    <location>
        <begin position="1"/>
        <end position="12"/>
    </location>
</feature>
<dbReference type="SUPFAM" id="SSF102405">
    <property type="entry name" value="MCP/YpsA-like"/>
    <property type="match status" value="1"/>
</dbReference>
<keyword evidence="5" id="KW-1185">Reference proteome</keyword>
<comment type="similarity">
    <text evidence="1">Belongs to the DprA/Smf family.</text>
</comment>
<dbReference type="Gene3D" id="3.40.50.450">
    <property type="match status" value="1"/>
</dbReference>
<evidence type="ECO:0000259" key="3">
    <source>
        <dbReference type="Pfam" id="PF02481"/>
    </source>
</evidence>
<dbReference type="NCBIfam" id="TIGR00732">
    <property type="entry name" value="dprA"/>
    <property type="match status" value="1"/>
</dbReference>
<feature type="region of interest" description="Disordered" evidence="2">
    <location>
        <begin position="88"/>
        <end position="125"/>
    </location>
</feature>
<feature type="domain" description="Smf/DprA SLOG" evidence="3">
    <location>
        <begin position="157"/>
        <end position="367"/>
    </location>
</feature>
<evidence type="ECO:0000256" key="1">
    <source>
        <dbReference type="ARBA" id="ARBA00006525"/>
    </source>
</evidence>
<name>A0ABP9AF21_9ACTN</name>
<comment type="caution">
    <text evidence="4">The sequence shown here is derived from an EMBL/GenBank/DDBJ whole genome shotgun (WGS) entry which is preliminary data.</text>
</comment>
<dbReference type="Pfam" id="PF02481">
    <property type="entry name" value="DNA_processg_A"/>
    <property type="match status" value="1"/>
</dbReference>
<organism evidence="4 5">
    <name type="scientific">Streptomyces sanyensis</name>
    <dbReference type="NCBI Taxonomy" id="568869"/>
    <lineage>
        <taxon>Bacteria</taxon>
        <taxon>Bacillati</taxon>
        <taxon>Actinomycetota</taxon>
        <taxon>Actinomycetes</taxon>
        <taxon>Kitasatosporales</taxon>
        <taxon>Streptomycetaceae</taxon>
        <taxon>Streptomyces</taxon>
    </lineage>
</organism>
<evidence type="ECO:0000313" key="5">
    <source>
        <dbReference type="Proteomes" id="UP001501147"/>
    </source>
</evidence>
<reference evidence="5" key="1">
    <citation type="journal article" date="2019" name="Int. J. Syst. Evol. Microbiol.">
        <title>The Global Catalogue of Microorganisms (GCM) 10K type strain sequencing project: providing services to taxonomists for standard genome sequencing and annotation.</title>
        <authorList>
            <consortium name="The Broad Institute Genomics Platform"/>
            <consortium name="The Broad Institute Genome Sequencing Center for Infectious Disease"/>
            <person name="Wu L."/>
            <person name="Ma J."/>
        </authorList>
    </citation>
    <scope>NUCLEOTIDE SEQUENCE [LARGE SCALE GENOMIC DNA]</scope>
    <source>
        <strain evidence="5">JCM 18324</strain>
    </source>
</reference>
<accession>A0ABP9AF21</accession>
<proteinExistence type="inferred from homology"/>
<dbReference type="RefSeq" id="WP_425588685.1">
    <property type="nucleotide sequence ID" value="NZ_BAABJV010000007.1"/>
</dbReference>
<evidence type="ECO:0000313" key="4">
    <source>
        <dbReference type="EMBL" id="GAA4780133.1"/>
    </source>
</evidence>
<dbReference type="InterPro" id="IPR057666">
    <property type="entry name" value="DrpA_SLOG"/>
</dbReference>
<protein>
    <submittedName>
        <fullName evidence="4">DNA-processing protein DprA</fullName>
    </submittedName>
</protein>
<gene>
    <name evidence="4" type="primary">dprA</name>
    <name evidence="4" type="ORF">GCM10023329_31700</name>
</gene>
<feature type="region of interest" description="Disordered" evidence="2">
    <location>
        <begin position="1"/>
        <end position="58"/>
    </location>
</feature>
<dbReference type="PANTHER" id="PTHR43022:SF1">
    <property type="entry name" value="PROTEIN SMF"/>
    <property type="match status" value="1"/>
</dbReference>
<dbReference type="InterPro" id="IPR003488">
    <property type="entry name" value="DprA"/>
</dbReference>
<dbReference type="Proteomes" id="UP001501147">
    <property type="component" value="Unassembled WGS sequence"/>
</dbReference>
<sequence>MTYEERAARGRPPETATGIRPLGEPARGRPPGESAAVRPREPGAPSRAPEAEEERAARSALTEILEPGDPLAGRWLRELGAVPLLERLLGGCTGPPRSTVPASSRDRRAGAPAPSPPPREGDLPGLTAARAAGLRTRAAGVVPGRRLARIRELGGRFLVPGDHEWPSQLDDLGDARPVGLWVRGLPDLRRWALRSVAVVGARGCTPYGAHTAGSLAAGLAERGWVVVSGAAFGVDGAAHRGALAAGGATVAVLACGVDAAYPRGHTELIGRIVRQGVVVGELPPGEHPTPSRFLLRNRVIAALTRGTVVVEAARRSGALVTARAAQRLGRFTMGVPGPVTSGLSAGVHELLRGEAVLVSDAAEVIELVGDMGELAPEHYGPVLPRDLLDPATRRVLEALPGKGAASLRAVARAAAVPEDEALGRLYELHALGFAERSAGAWRLAHDASGAGNLRRGGA</sequence>
<dbReference type="PANTHER" id="PTHR43022">
    <property type="entry name" value="PROTEIN SMF"/>
    <property type="match status" value="1"/>
</dbReference>
<evidence type="ECO:0000256" key="2">
    <source>
        <dbReference type="SAM" id="MobiDB-lite"/>
    </source>
</evidence>
<dbReference type="EMBL" id="BAABJV010000007">
    <property type="protein sequence ID" value="GAA4780133.1"/>
    <property type="molecule type" value="Genomic_DNA"/>
</dbReference>